<proteinExistence type="predicted"/>
<dbReference type="Ensembl" id="ENSCMIT00000002608.1">
    <property type="protein sequence ID" value="ENSCMIP00000002519.1"/>
    <property type="gene ID" value="ENSCMIG00000001498.1"/>
</dbReference>
<evidence type="ECO:0000313" key="7">
    <source>
        <dbReference type="Ensembl" id="ENSCMIP00000002519.1"/>
    </source>
</evidence>
<evidence type="ECO:0000256" key="4">
    <source>
        <dbReference type="ARBA" id="ARBA00022989"/>
    </source>
</evidence>
<dbReference type="STRING" id="7868.ENSCMIP00000002519"/>
<dbReference type="Proteomes" id="UP000314986">
    <property type="component" value="Unassembled WGS sequence"/>
</dbReference>
<dbReference type="GeneID" id="103191296"/>
<keyword evidence="5 6" id="KW-0472">Membrane</keyword>
<feature type="transmembrane region" description="Helical" evidence="6">
    <location>
        <begin position="122"/>
        <end position="141"/>
    </location>
</feature>
<gene>
    <name evidence="7" type="primary">LOC103191296</name>
</gene>
<keyword evidence="2 6" id="KW-0812">Transmembrane</keyword>
<protein>
    <submittedName>
        <fullName evidence="7">Ring finger protein 121</fullName>
    </submittedName>
</protein>
<evidence type="ECO:0000256" key="2">
    <source>
        <dbReference type="ARBA" id="ARBA00022692"/>
    </source>
</evidence>
<dbReference type="GO" id="GO:0036503">
    <property type="term" value="P:ERAD pathway"/>
    <property type="evidence" value="ECO:0007669"/>
    <property type="project" value="TreeGrafter"/>
</dbReference>
<dbReference type="PANTHER" id="PTHR13407:SF1">
    <property type="entry name" value="E3 UBIQUITIN LIGASE RNF121"/>
    <property type="match status" value="1"/>
</dbReference>
<dbReference type="InParanoid" id="A0A4W3GX87"/>
<feature type="transmembrane region" description="Helical" evidence="6">
    <location>
        <begin position="162"/>
        <end position="184"/>
    </location>
</feature>
<reference evidence="7" key="5">
    <citation type="submission" date="2025-09" db="UniProtKB">
        <authorList>
            <consortium name="Ensembl"/>
        </authorList>
    </citation>
    <scope>IDENTIFICATION</scope>
</reference>
<dbReference type="GO" id="GO:0046872">
    <property type="term" value="F:metal ion binding"/>
    <property type="evidence" value="ECO:0007669"/>
    <property type="project" value="UniProtKB-KW"/>
</dbReference>
<feature type="transmembrane region" description="Helical" evidence="6">
    <location>
        <begin position="75"/>
        <end position="93"/>
    </location>
</feature>
<name>A0A4W3GX87_CALMI</name>
<reference evidence="8" key="3">
    <citation type="journal article" date="2014" name="Nature">
        <title>Elephant shark genome provides unique insights into gnathostome evolution.</title>
        <authorList>
            <consortium name="International Elephant Shark Genome Sequencing Consortium"/>
            <person name="Venkatesh B."/>
            <person name="Lee A.P."/>
            <person name="Ravi V."/>
            <person name="Maurya A.K."/>
            <person name="Lian M.M."/>
            <person name="Swann J.B."/>
            <person name="Ohta Y."/>
            <person name="Flajnik M.F."/>
            <person name="Sutoh Y."/>
            <person name="Kasahara M."/>
            <person name="Hoon S."/>
            <person name="Gangu V."/>
            <person name="Roy S.W."/>
            <person name="Irimia M."/>
            <person name="Korzh V."/>
            <person name="Kondrychyn I."/>
            <person name="Lim Z.W."/>
            <person name="Tay B.H."/>
            <person name="Tohari S."/>
            <person name="Kong K.W."/>
            <person name="Ho S."/>
            <person name="Lorente-Galdos B."/>
            <person name="Quilez J."/>
            <person name="Marques-Bonet T."/>
            <person name="Raney B.J."/>
            <person name="Ingham P.W."/>
            <person name="Tay A."/>
            <person name="Hillier L.W."/>
            <person name="Minx P."/>
            <person name="Boehm T."/>
            <person name="Wilson R.K."/>
            <person name="Brenner S."/>
            <person name="Warren W.C."/>
        </authorList>
    </citation>
    <scope>NUCLEOTIDE SEQUENCE [LARGE SCALE GENOMIC DNA]</scope>
</reference>
<sequence>MAALLGLGLMLGPELELEREGEGVGVGHGHGLHGEHKVDLDAIDLSNLSPEERWRVEHARMHAKHRGHEAMHAEMVLILIITLVLAQILLVQWKQRHPKSYNLVTLFQMWVVPLYFTAKLHWWRFLIIWTLFSAVTAIITFRATRKPLDRSTPRLVYKWFLLLYKLSYGTGILGYAAVMFTLFGLNFLFRIKPEEAMDFGVSLLFYGLYYGVLGRDFAEMCADFMASTVGVSPRLSYWGSGGVVGASKVLHTAMW</sequence>
<reference evidence="8" key="1">
    <citation type="journal article" date="2006" name="Science">
        <title>Ancient noncoding elements conserved in the human genome.</title>
        <authorList>
            <person name="Venkatesh B."/>
            <person name="Kirkness E.F."/>
            <person name="Loh Y.H."/>
            <person name="Halpern A.L."/>
            <person name="Lee A.P."/>
            <person name="Johnson J."/>
            <person name="Dandona N."/>
            <person name="Viswanathan L.D."/>
            <person name="Tay A."/>
            <person name="Venter J.C."/>
            <person name="Strausberg R.L."/>
            <person name="Brenner S."/>
        </authorList>
    </citation>
    <scope>NUCLEOTIDE SEQUENCE [LARGE SCALE GENOMIC DNA]</scope>
</reference>
<feature type="transmembrane region" description="Helical" evidence="6">
    <location>
        <begin position="196"/>
        <end position="213"/>
    </location>
</feature>
<dbReference type="InterPro" id="IPR040176">
    <property type="entry name" value="RNF121/RNF175"/>
</dbReference>
<accession>A0A4W3GX87</accession>
<evidence type="ECO:0000313" key="8">
    <source>
        <dbReference type="Proteomes" id="UP000314986"/>
    </source>
</evidence>
<dbReference type="GO" id="GO:0061630">
    <property type="term" value="F:ubiquitin protein ligase activity"/>
    <property type="evidence" value="ECO:0007669"/>
    <property type="project" value="TreeGrafter"/>
</dbReference>
<organism evidence="7 8">
    <name type="scientific">Callorhinchus milii</name>
    <name type="common">Ghost shark</name>
    <dbReference type="NCBI Taxonomy" id="7868"/>
    <lineage>
        <taxon>Eukaryota</taxon>
        <taxon>Metazoa</taxon>
        <taxon>Chordata</taxon>
        <taxon>Craniata</taxon>
        <taxon>Vertebrata</taxon>
        <taxon>Chondrichthyes</taxon>
        <taxon>Holocephali</taxon>
        <taxon>Chimaeriformes</taxon>
        <taxon>Callorhinchidae</taxon>
        <taxon>Callorhinchus</taxon>
    </lineage>
</organism>
<dbReference type="OMA" id="LFLIRID"/>
<reference evidence="7" key="4">
    <citation type="submission" date="2025-08" db="UniProtKB">
        <authorList>
            <consortium name="Ensembl"/>
        </authorList>
    </citation>
    <scope>IDENTIFICATION</scope>
</reference>
<keyword evidence="8" id="KW-1185">Reference proteome</keyword>
<evidence type="ECO:0000256" key="1">
    <source>
        <dbReference type="ARBA" id="ARBA00004141"/>
    </source>
</evidence>
<reference evidence="8" key="2">
    <citation type="journal article" date="2007" name="PLoS Biol.">
        <title>Survey sequencing and comparative analysis of the elephant shark (Callorhinchus milii) genome.</title>
        <authorList>
            <person name="Venkatesh B."/>
            <person name="Kirkness E.F."/>
            <person name="Loh Y.H."/>
            <person name="Halpern A.L."/>
            <person name="Lee A.P."/>
            <person name="Johnson J."/>
            <person name="Dandona N."/>
            <person name="Viswanathan L.D."/>
            <person name="Tay A."/>
            <person name="Venter J.C."/>
            <person name="Strausberg R.L."/>
            <person name="Brenner S."/>
        </authorList>
    </citation>
    <scope>NUCLEOTIDE SEQUENCE [LARGE SCALE GENOMIC DNA]</scope>
</reference>
<feature type="transmembrane region" description="Helical" evidence="6">
    <location>
        <begin position="100"/>
        <end position="116"/>
    </location>
</feature>
<dbReference type="RefSeq" id="XP_007910475.2">
    <property type="nucleotide sequence ID" value="XM_007912284.2"/>
</dbReference>
<dbReference type="OrthoDB" id="446635at2759"/>
<dbReference type="GO" id="GO:0000139">
    <property type="term" value="C:Golgi membrane"/>
    <property type="evidence" value="ECO:0007669"/>
    <property type="project" value="TreeGrafter"/>
</dbReference>
<comment type="subcellular location">
    <subcellularLocation>
        <location evidence="1">Membrane</location>
        <topology evidence="1">Multi-pass membrane protein</topology>
    </subcellularLocation>
</comment>
<dbReference type="AlphaFoldDB" id="A0A4W3GX87"/>
<evidence type="ECO:0000256" key="3">
    <source>
        <dbReference type="ARBA" id="ARBA00022723"/>
    </source>
</evidence>
<keyword evidence="4 6" id="KW-1133">Transmembrane helix</keyword>
<keyword evidence="3" id="KW-0479">Metal-binding</keyword>
<evidence type="ECO:0000256" key="6">
    <source>
        <dbReference type="SAM" id="Phobius"/>
    </source>
</evidence>
<dbReference type="PANTHER" id="PTHR13407">
    <property type="entry name" value="RNF121 PROTEIN"/>
    <property type="match status" value="1"/>
</dbReference>
<evidence type="ECO:0000256" key="5">
    <source>
        <dbReference type="ARBA" id="ARBA00023136"/>
    </source>
</evidence>
<dbReference type="GeneTree" id="ENSGT00390000013075"/>
<dbReference type="GO" id="GO:0005789">
    <property type="term" value="C:endoplasmic reticulum membrane"/>
    <property type="evidence" value="ECO:0007669"/>
    <property type="project" value="TreeGrafter"/>
</dbReference>